<feature type="domain" description="T-SNARE coiled-coil homology" evidence="2">
    <location>
        <begin position="185"/>
        <end position="247"/>
    </location>
</feature>
<evidence type="ECO:0000259" key="2">
    <source>
        <dbReference type="PROSITE" id="PS50192"/>
    </source>
</evidence>
<dbReference type="SMART" id="SM00397">
    <property type="entry name" value="t_SNARE"/>
    <property type="match status" value="1"/>
</dbReference>
<dbReference type="SUPFAM" id="SSF47661">
    <property type="entry name" value="t-snare proteins"/>
    <property type="match status" value="1"/>
</dbReference>
<dbReference type="Gene3D" id="1.20.5.110">
    <property type="match status" value="1"/>
</dbReference>
<name>A0AAD1XQU8_EUPCR</name>
<sequence>MSYDFDDESANFLSEARNSERYSTMSSMVANYEHKISNISNELKMVSQKVTKKLKDYGKNRSEILSLYSNMIELSHHMNETIVKSKQAPESSGESQMRIVKWKNISLKYVKQIKTLEAAIFQKQKELDKLANVKSSKRGGSKYGKYNEDEDEMAELIQPECTGEEGKFEGLKLRQKETVQGETFEEFMKRRSKRITKLKESMEKINGLYHDLNDLANEQDEQINHLDFNMDKGLEETKKANKQLKKAKPKSMVNMRLVVSVIILILAIPLLIRWTIMRQ</sequence>
<evidence type="ECO:0000313" key="4">
    <source>
        <dbReference type="Proteomes" id="UP001295684"/>
    </source>
</evidence>
<dbReference type="AlphaFoldDB" id="A0AAD1XQU8"/>
<proteinExistence type="predicted"/>
<reference evidence="3" key="1">
    <citation type="submission" date="2023-07" db="EMBL/GenBank/DDBJ databases">
        <authorList>
            <consortium name="AG Swart"/>
            <person name="Singh M."/>
            <person name="Singh A."/>
            <person name="Seah K."/>
            <person name="Emmerich C."/>
        </authorList>
    </citation>
    <scope>NUCLEOTIDE SEQUENCE</scope>
    <source>
        <strain evidence="3">DP1</strain>
    </source>
</reference>
<keyword evidence="4" id="KW-1185">Reference proteome</keyword>
<dbReference type="EMBL" id="CAMPGE010018701">
    <property type="protein sequence ID" value="CAI2377094.1"/>
    <property type="molecule type" value="Genomic_DNA"/>
</dbReference>
<protein>
    <recommendedName>
        <fullName evidence="2">t-SNARE coiled-coil homology domain-containing protein</fullName>
    </recommendedName>
</protein>
<keyword evidence="1" id="KW-0472">Membrane</keyword>
<feature type="transmembrane region" description="Helical" evidence="1">
    <location>
        <begin position="253"/>
        <end position="276"/>
    </location>
</feature>
<keyword evidence="1" id="KW-0812">Transmembrane</keyword>
<gene>
    <name evidence="3" type="ORF">ECRASSUSDP1_LOCUS18476</name>
</gene>
<dbReference type="Proteomes" id="UP001295684">
    <property type="component" value="Unassembled WGS sequence"/>
</dbReference>
<dbReference type="PROSITE" id="PS50192">
    <property type="entry name" value="T_SNARE"/>
    <property type="match status" value="1"/>
</dbReference>
<organism evidence="3 4">
    <name type="scientific">Euplotes crassus</name>
    <dbReference type="NCBI Taxonomy" id="5936"/>
    <lineage>
        <taxon>Eukaryota</taxon>
        <taxon>Sar</taxon>
        <taxon>Alveolata</taxon>
        <taxon>Ciliophora</taxon>
        <taxon>Intramacronucleata</taxon>
        <taxon>Spirotrichea</taxon>
        <taxon>Hypotrichia</taxon>
        <taxon>Euplotida</taxon>
        <taxon>Euplotidae</taxon>
        <taxon>Moneuplotes</taxon>
    </lineage>
</organism>
<dbReference type="GO" id="GO:0016192">
    <property type="term" value="P:vesicle-mediated transport"/>
    <property type="evidence" value="ECO:0007669"/>
    <property type="project" value="InterPro"/>
</dbReference>
<accession>A0AAD1XQU8</accession>
<dbReference type="GO" id="GO:0016020">
    <property type="term" value="C:membrane"/>
    <property type="evidence" value="ECO:0007669"/>
    <property type="project" value="InterPro"/>
</dbReference>
<keyword evidence="1" id="KW-1133">Transmembrane helix</keyword>
<evidence type="ECO:0000313" key="3">
    <source>
        <dbReference type="EMBL" id="CAI2377094.1"/>
    </source>
</evidence>
<dbReference type="InterPro" id="IPR000727">
    <property type="entry name" value="T_SNARE_dom"/>
</dbReference>
<dbReference type="InterPro" id="IPR010989">
    <property type="entry name" value="SNARE"/>
</dbReference>
<comment type="caution">
    <text evidence="3">The sequence shown here is derived from an EMBL/GenBank/DDBJ whole genome shotgun (WGS) entry which is preliminary data.</text>
</comment>
<evidence type="ECO:0000256" key="1">
    <source>
        <dbReference type="SAM" id="Phobius"/>
    </source>
</evidence>